<reference evidence="14" key="1">
    <citation type="submission" date="2025-08" db="UniProtKB">
        <authorList>
            <consortium name="Ensembl"/>
        </authorList>
    </citation>
    <scope>IDENTIFICATION</scope>
</reference>
<keyword evidence="5" id="KW-0862">Zinc</keyword>
<protein>
    <recommendedName>
        <fullName evidence="13">C2H2-type domain-containing protein</fullName>
    </recommendedName>
</protein>
<evidence type="ECO:0000256" key="4">
    <source>
        <dbReference type="ARBA" id="ARBA00022771"/>
    </source>
</evidence>
<evidence type="ECO:0000256" key="10">
    <source>
        <dbReference type="ARBA" id="ARBA00038390"/>
    </source>
</evidence>
<evidence type="ECO:0000313" key="15">
    <source>
        <dbReference type="Proteomes" id="UP000694388"/>
    </source>
</evidence>
<dbReference type="GO" id="GO:0003677">
    <property type="term" value="F:DNA binding"/>
    <property type="evidence" value="ECO:0007669"/>
    <property type="project" value="UniProtKB-KW"/>
</dbReference>
<dbReference type="FunFam" id="3.30.160.60:FF:000073">
    <property type="entry name" value="IKAROS family zinc finger 1"/>
    <property type="match status" value="1"/>
</dbReference>
<dbReference type="PROSITE" id="PS50157">
    <property type="entry name" value="ZINC_FINGER_C2H2_2"/>
    <property type="match status" value="1"/>
</dbReference>
<evidence type="ECO:0000256" key="8">
    <source>
        <dbReference type="ARBA" id="ARBA00023163"/>
    </source>
</evidence>
<comment type="subcellular location">
    <subcellularLocation>
        <location evidence="1">Nucleus</location>
    </subcellularLocation>
</comment>
<accession>A0A8C4NNU0</accession>
<dbReference type="AlphaFoldDB" id="A0A8C4NNU0"/>
<dbReference type="Gene3D" id="3.30.160.60">
    <property type="entry name" value="Classic Zinc Finger"/>
    <property type="match status" value="2"/>
</dbReference>
<evidence type="ECO:0000256" key="3">
    <source>
        <dbReference type="ARBA" id="ARBA00022737"/>
    </source>
</evidence>
<evidence type="ECO:0000256" key="7">
    <source>
        <dbReference type="ARBA" id="ARBA00023125"/>
    </source>
</evidence>
<evidence type="ECO:0000256" key="9">
    <source>
        <dbReference type="ARBA" id="ARBA00023242"/>
    </source>
</evidence>
<evidence type="ECO:0000256" key="5">
    <source>
        <dbReference type="ARBA" id="ARBA00022833"/>
    </source>
</evidence>
<dbReference type="GO" id="GO:0008270">
    <property type="term" value="F:zinc ion binding"/>
    <property type="evidence" value="ECO:0007669"/>
    <property type="project" value="UniProtKB-KW"/>
</dbReference>
<name>A0A8C4NNU0_EPTBU</name>
<keyword evidence="2" id="KW-0479">Metal-binding</keyword>
<dbReference type="Ensembl" id="ENSEBUT00000007248.1">
    <property type="protein sequence ID" value="ENSEBUP00000006785.1"/>
    <property type="gene ID" value="ENSEBUG00000004471.1"/>
</dbReference>
<evidence type="ECO:0000256" key="12">
    <source>
        <dbReference type="SAM" id="MobiDB-lite"/>
    </source>
</evidence>
<keyword evidence="7" id="KW-0238">DNA-binding</keyword>
<evidence type="ECO:0000313" key="14">
    <source>
        <dbReference type="Ensembl" id="ENSEBUP00000006785.1"/>
    </source>
</evidence>
<keyword evidence="3" id="KW-0677">Repeat</keyword>
<dbReference type="GO" id="GO:0005634">
    <property type="term" value="C:nucleus"/>
    <property type="evidence" value="ECO:0007669"/>
    <property type="project" value="UniProtKB-SubCell"/>
</dbReference>
<dbReference type="FunFam" id="3.30.160.60:FF:000525">
    <property type="entry name" value="IKAROS family zinc finger 1"/>
    <property type="match status" value="1"/>
</dbReference>
<keyword evidence="15" id="KW-1185">Reference proteome</keyword>
<evidence type="ECO:0000256" key="6">
    <source>
        <dbReference type="ARBA" id="ARBA00023015"/>
    </source>
</evidence>
<reference evidence="14" key="2">
    <citation type="submission" date="2025-09" db="UniProtKB">
        <authorList>
            <consortium name="Ensembl"/>
        </authorList>
    </citation>
    <scope>IDENTIFICATION</scope>
</reference>
<evidence type="ECO:0000256" key="2">
    <source>
        <dbReference type="ARBA" id="ARBA00022723"/>
    </source>
</evidence>
<sequence>MCSYACRRRDALSGHLRTHAVGKPHKCSFCGRSYKQRSSLEEHLDRCHGYLQRSHLLSAFPRTGDWPMLLSPHGYNGLSEQAPAATRVSEPSIMGSMPYSGPDSLRPVIQMHSAPSPDLQPSFPSLYSLFYPRGLANPQTCTRPFGLESYIANAGHQVGLSQLQNDGNQALLQEDSLGRSSRGPTDRENVPPPEQWPTASPTDYSLANRQRGQDVGEDKLTADETPRTANDWPQEVFRVVSGSGEQLQAFRCRHCRVLFLDHVMFTIHMGCHGFRDPFECNVCGHRSHDRYEFTSHMVRGEHQASGPK</sequence>
<dbReference type="PANTHER" id="PTHR47034">
    <property type="entry name" value="ZINC FINGER TRANSCRIPTION FACTOR TRPS1"/>
    <property type="match status" value="1"/>
</dbReference>
<dbReference type="PROSITE" id="PS00028">
    <property type="entry name" value="ZINC_FINGER_C2H2_1"/>
    <property type="match status" value="2"/>
</dbReference>
<feature type="compositionally biased region" description="Polar residues" evidence="12">
    <location>
        <begin position="197"/>
        <end position="206"/>
    </location>
</feature>
<keyword evidence="4 11" id="KW-0863">Zinc-finger</keyword>
<dbReference type="InterPro" id="IPR036236">
    <property type="entry name" value="Znf_C2H2_sf"/>
</dbReference>
<dbReference type="SMART" id="SM00355">
    <property type="entry name" value="ZnF_C2H2"/>
    <property type="match status" value="4"/>
</dbReference>
<evidence type="ECO:0000256" key="11">
    <source>
        <dbReference type="PROSITE-ProRule" id="PRU00042"/>
    </source>
</evidence>
<dbReference type="SUPFAM" id="SSF57667">
    <property type="entry name" value="beta-beta-alpha zinc fingers"/>
    <property type="match status" value="2"/>
</dbReference>
<dbReference type="PANTHER" id="PTHR47034:SF2">
    <property type="entry name" value="IKAROS FAMILY ZINC FINGER 4"/>
    <property type="match status" value="1"/>
</dbReference>
<keyword evidence="6" id="KW-0805">Transcription regulation</keyword>
<dbReference type="InterPro" id="IPR013087">
    <property type="entry name" value="Znf_C2H2_type"/>
</dbReference>
<keyword evidence="9" id="KW-0539">Nucleus</keyword>
<dbReference type="InterPro" id="IPR028440">
    <property type="entry name" value="TRPS1"/>
</dbReference>
<feature type="region of interest" description="Disordered" evidence="12">
    <location>
        <begin position="176"/>
        <end position="206"/>
    </location>
</feature>
<comment type="similarity">
    <text evidence="10">Belongs to the Ikaros C2H2-type zinc-finger protein family.</text>
</comment>
<dbReference type="GeneTree" id="ENSGT00940000156782"/>
<organism evidence="14 15">
    <name type="scientific">Eptatretus burgeri</name>
    <name type="common">Inshore hagfish</name>
    <dbReference type="NCBI Taxonomy" id="7764"/>
    <lineage>
        <taxon>Eukaryota</taxon>
        <taxon>Metazoa</taxon>
        <taxon>Chordata</taxon>
        <taxon>Craniata</taxon>
        <taxon>Vertebrata</taxon>
        <taxon>Cyclostomata</taxon>
        <taxon>Myxini</taxon>
        <taxon>Myxiniformes</taxon>
        <taxon>Myxinidae</taxon>
        <taxon>Eptatretinae</taxon>
        <taxon>Eptatretus</taxon>
    </lineage>
</organism>
<proteinExistence type="inferred from homology"/>
<evidence type="ECO:0000256" key="1">
    <source>
        <dbReference type="ARBA" id="ARBA00004123"/>
    </source>
</evidence>
<feature type="domain" description="C2H2-type" evidence="13">
    <location>
        <begin position="25"/>
        <end position="48"/>
    </location>
</feature>
<dbReference type="GO" id="GO:0003700">
    <property type="term" value="F:DNA-binding transcription factor activity"/>
    <property type="evidence" value="ECO:0007669"/>
    <property type="project" value="InterPro"/>
</dbReference>
<dbReference type="Proteomes" id="UP000694388">
    <property type="component" value="Unplaced"/>
</dbReference>
<keyword evidence="8" id="KW-0804">Transcription</keyword>
<evidence type="ECO:0000259" key="13">
    <source>
        <dbReference type="PROSITE" id="PS50157"/>
    </source>
</evidence>